<keyword evidence="1" id="KW-0812">Transmembrane</keyword>
<evidence type="ECO:0000313" key="2">
    <source>
        <dbReference type="Proteomes" id="UP000035681"/>
    </source>
</evidence>
<sequence>MLTNIKIYFVLLYFISIEIFVLSLSDYTKEVINCERDSITKPCIPPYKNVLSRFRVNKKYKINFCTITKNFSTMIRGILCYLDHPGYAKKYKTPINNTKWTYKYCDDYNFEDKTIGIAKNYTQGSISQLMKTYTNVVFIREPIERFVSGFVDKCLIAKDFIKIDPTYCYGCKTNLKCFVNRFYNRIKQQILSPKKKHIDTFDDAHFYPQTWHCQLKLYRQYYKIIKYGTTDESLKLFYKEFFELLESKNISSKQINFIKEGTINKHTPHSTSNKKITLKVLNKIKNQSNILEKLIRIFYYDFIEFDYPIPDLSESSF</sequence>
<dbReference type="Proteomes" id="UP000035681">
    <property type="component" value="Unplaced"/>
</dbReference>
<name>A0A0K0ECS7_STRER</name>
<keyword evidence="2" id="KW-1185">Reference proteome</keyword>
<organism evidence="3">
    <name type="scientific">Strongyloides stercoralis</name>
    <name type="common">Threadworm</name>
    <dbReference type="NCBI Taxonomy" id="6248"/>
    <lineage>
        <taxon>Eukaryota</taxon>
        <taxon>Metazoa</taxon>
        <taxon>Ecdysozoa</taxon>
        <taxon>Nematoda</taxon>
        <taxon>Chromadorea</taxon>
        <taxon>Rhabditida</taxon>
        <taxon>Tylenchina</taxon>
        <taxon>Panagrolaimomorpha</taxon>
        <taxon>Strongyloidoidea</taxon>
        <taxon>Strongyloididae</taxon>
        <taxon>Strongyloides</taxon>
    </lineage>
</organism>
<dbReference type="PANTHER" id="PTHR22900:SF5">
    <property type="entry name" value="PROTEIN CBG14245"/>
    <property type="match status" value="1"/>
</dbReference>
<feature type="transmembrane region" description="Helical" evidence="1">
    <location>
        <begin position="7"/>
        <end position="25"/>
    </location>
</feature>
<reference evidence="3" key="1">
    <citation type="submission" date="2015-08" db="UniProtKB">
        <authorList>
            <consortium name="WormBaseParasite"/>
        </authorList>
    </citation>
    <scope>IDENTIFICATION</scope>
</reference>
<dbReference type="WBParaSite" id="SSTP_0000729200.1">
    <property type="protein sequence ID" value="SSTP_0000729200.1"/>
    <property type="gene ID" value="SSTP_0000729200"/>
</dbReference>
<evidence type="ECO:0000256" key="1">
    <source>
        <dbReference type="SAM" id="Phobius"/>
    </source>
</evidence>
<protein>
    <submittedName>
        <fullName evidence="4">Sulfotransferase domain-containing protein</fullName>
    </submittedName>
</protein>
<proteinExistence type="predicted"/>
<dbReference type="GO" id="GO:0016020">
    <property type="term" value="C:membrane"/>
    <property type="evidence" value="ECO:0007669"/>
    <property type="project" value="InterPro"/>
</dbReference>
<evidence type="ECO:0000313" key="3">
    <source>
        <dbReference type="WBParaSite" id="SSTP_0000729200.1"/>
    </source>
</evidence>
<accession>A0A0K0ECS7</accession>
<dbReference type="AlphaFoldDB" id="A0A0K0ECS7"/>
<dbReference type="Pfam" id="PF03567">
    <property type="entry name" value="Sulfotransfer_2"/>
    <property type="match status" value="1"/>
</dbReference>
<evidence type="ECO:0000313" key="4">
    <source>
        <dbReference type="WBParaSite" id="TCONS_00012001.p1"/>
    </source>
</evidence>
<dbReference type="PANTHER" id="PTHR22900">
    <property type="entry name" value="PROTEIN CBG14245-RELATED"/>
    <property type="match status" value="1"/>
</dbReference>
<dbReference type="InterPro" id="IPR007669">
    <property type="entry name" value="Chst-1-like"/>
</dbReference>
<dbReference type="GO" id="GO:0050650">
    <property type="term" value="P:chondroitin sulfate proteoglycan biosynthetic process"/>
    <property type="evidence" value="ECO:0007669"/>
    <property type="project" value="InterPro"/>
</dbReference>
<keyword evidence="1" id="KW-1133">Transmembrane helix</keyword>
<dbReference type="InterPro" id="IPR005331">
    <property type="entry name" value="Sulfotransferase"/>
</dbReference>
<dbReference type="WBParaSite" id="TCONS_00012001.p1">
    <property type="protein sequence ID" value="TCONS_00012001.p1"/>
    <property type="gene ID" value="XLOC_007216"/>
</dbReference>
<keyword evidence="1" id="KW-0472">Membrane</keyword>
<dbReference type="GO" id="GO:0047756">
    <property type="term" value="F:chondroitin 4-sulfotransferase activity"/>
    <property type="evidence" value="ECO:0007669"/>
    <property type="project" value="InterPro"/>
</dbReference>
<dbReference type="GO" id="GO:1902884">
    <property type="term" value="P:positive regulation of response to oxidative stress"/>
    <property type="evidence" value="ECO:0007669"/>
    <property type="project" value="InterPro"/>
</dbReference>